<evidence type="ECO:0000313" key="2">
    <source>
        <dbReference type="EMBL" id="MBE9376065.1"/>
    </source>
</evidence>
<gene>
    <name evidence="2" type="ORF">IQ251_16560</name>
</gene>
<evidence type="ECO:0000256" key="1">
    <source>
        <dbReference type="SAM" id="MobiDB-lite"/>
    </source>
</evidence>
<dbReference type="Proteomes" id="UP000598360">
    <property type="component" value="Unassembled WGS sequence"/>
</dbReference>
<organism evidence="2 3">
    <name type="scientific">Saccharopolyspora montiporae</name>
    <dbReference type="NCBI Taxonomy" id="2781240"/>
    <lineage>
        <taxon>Bacteria</taxon>
        <taxon>Bacillati</taxon>
        <taxon>Actinomycetota</taxon>
        <taxon>Actinomycetes</taxon>
        <taxon>Pseudonocardiales</taxon>
        <taxon>Pseudonocardiaceae</taxon>
        <taxon>Saccharopolyspora</taxon>
    </lineage>
</organism>
<name>A0A929BC55_9PSEU</name>
<evidence type="ECO:0000313" key="3">
    <source>
        <dbReference type="Proteomes" id="UP000598360"/>
    </source>
</evidence>
<dbReference type="AlphaFoldDB" id="A0A929BC55"/>
<protein>
    <submittedName>
        <fullName evidence="2">Uncharacterized protein</fullName>
    </submittedName>
</protein>
<feature type="non-terminal residue" evidence="2">
    <location>
        <position position="60"/>
    </location>
</feature>
<sequence length="60" mass="6128">MPTSVPRWSDPDAFAPDATDELPPEIAAELPLRTASAGPGEVPDLDTLLEVAVSSVGGTP</sequence>
<reference evidence="2" key="1">
    <citation type="submission" date="2020-10" db="EMBL/GenBank/DDBJ databases">
        <title>Diversity and distribution of actinomycetes associated with coral in the coast of Hainan.</title>
        <authorList>
            <person name="Li F."/>
        </authorList>
    </citation>
    <scope>NUCLEOTIDE SEQUENCE</scope>
    <source>
        <strain evidence="2">HNM0983</strain>
    </source>
</reference>
<keyword evidence="3" id="KW-1185">Reference proteome</keyword>
<feature type="region of interest" description="Disordered" evidence="1">
    <location>
        <begin position="1"/>
        <end position="22"/>
    </location>
</feature>
<proteinExistence type="predicted"/>
<comment type="caution">
    <text evidence="2">The sequence shown here is derived from an EMBL/GenBank/DDBJ whole genome shotgun (WGS) entry which is preliminary data.</text>
</comment>
<dbReference type="EMBL" id="JADEYC010000032">
    <property type="protein sequence ID" value="MBE9376065.1"/>
    <property type="molecule type" value="Genomic_DNA"/>
</dbReference>
<accession>A0A929BC55</accession>